<dbReference type="EMBL" id="PPUZ01000002">
    <property type="protein sequence ID" value="RZM85291.1"/>
    <property type="molecule type" value="Genomic_DNA"/>
</dbReference>
<dbReference type="SUPFAM" id="SSF56214">
    <property type="entry name" value="4'-phosphopantetheinyl transferase"/>
    <property type="match status" value="1"/>
</dbReference>
<accession>A0A4Q7ENX2</accession>
<keyword evidence="1 3" id="KW-0808">Transferase</keyword>
<gene>
    <name evidence="3" type="ORF">C3B51_01170</name>
</gene>
<comment type="caution">
    <text evidence="3">The sequence shown here is derived from an EMBL/GenBank/DDBJ whole genome shotgun (WGS) entry which is preliminary data.</text>
</comment>
<evidence type="ECO:0000256" key="1">
    <source>
        <dbReference type="ARBA" id="ARBA00022679"/>
    </source>
</evidence>
<dbReference type="Pfam" id="PF01648">
    <property type="entry name" value="ACPS"/>
    <property type="match status" value="1"/>
</dbReference>
<dbReference type="GO" id="GO:0008897">
    <property type="term" value="F:holo-[acyl-carrier-protein] synthase activity"/>
    <property type="evidence" value="ECO:0007669"/>
    <property type="project" value="InterPro"/>
</dbReference>
<dbReference type="InterPro" id="IPR037143">
    <property type="entry name" value="4-PPantetheinyl_Trfase_dom_sf"/>
</dbReference>
<evidence type="ECO:0000313" key="4">
    <source>
        <dbReference type="Proteomes" id="UP000292345"/>
    </source>
</evidence>
<dbReference type="InterPro" id="IPR008278">
    <property type="entry name" value="4-PPantetheinyl_Trfase_dom"/>
</dbReference>
<sequence length="227" mass="24956">MSAVIAPQLVAPVGETPVSPKLYIRQYADPSAHAPRLSQGSRVKQQCRILATEALQQTNCTGHVRLCHTPSGQPFGFAGENQPLLSLSASHSQNWYAVATAPVSLGIDIQVYRGFSRSSQQRLFNHRELSADMLTQSALWSVREAYLKLHGRGLPFDFRDIQIQPDLKCGAVSGGRVTSQSGALTMACYWLWQTLYFCCAVCIAGNAKVTPTLFLTDMEAQHDPLYI</sequence>
<proteinExistence type="predicted"/>
<reference evidence="3 4" key="1">
    <citation type="submission" date="2018-01" db="EMBL/GenBank/DDBJ databases">
        <title>Co-occurrence of chitin degradation, pigmentation and bioactivity in marine Pseudoalteromonas.</title>
        <authorList>
            <person name="Paulsen S."/>
            <person name="Gram L."/>
            <person name="Machado H."/>
        </authorList>
    </citation>
    <scope>NUCLEOTIDE SEQUENCE [LARGE SCALE GENOMIC DNA]</scope>
    <source>
        <strain evidence="3 4">S1946</strain>
    </source>
</reference>
<dbReference type="AlphaFoldDB" id="A0A4Q7ENX2"/>
<dbReference type="GO" id="GO:0000287">
    <property type="term" value="F:magnesium ion binding"/>
    <property type="evidence" value="ECO:0007669"/>
    <property type="project" value="InterPro"/>
</dbReference>
<protein>
    <submittedName>
        <fullName evidence="3">4'-phosphopantetheinyl transferase</fullName>
    </submittedName>
</protein>
<evidence type="ECO:0000259" key="2">
    <source>
        <dbReference type="Pfam" id="PF01648"/>
    </source>
</evidence>
<feature type="domain" description="4'-phosphopantetheinyl transferase" evidence="2">
    <location>
        <begin position="105"/>
        <end position="166"/>
    </location>
</feature>
<dbReference type="Gene3D" id="3.90.470.20">
    <property type="entry name" value="4'-phosphopantetheinyl transferase domain"/>
    <property type="match status" value="1"/>
</dbReference>
<name>A0A4Q7ENX2_9GAMM</name>
<organism evidence="3 4">
    <name type="scientific">Pseudoalteromonas rubra</name>
    <dbReference type="NCBI Taxonomy" id="43658"/>
    <lineage>
        <taxon>Bacteria</taxon>
        <taxon>Pseudomonadati</taxon>
        <taxon>Pseudomonadota</taxon>
        <taxon>Gammaproteobacteria</taxon>
        <taxon>Alteromonadales</taxon>
        <taxon>Pseudoalteromonadaceae</taxon>
        <taxon>Pseudoalteromonas</taxon>
    </lineage>
</organism>
<dbReference type="Proteomes" id="UP000292345">
    <property type="component" value="Unassembled WGS sequence"/>
</dbReference>
<evidence type="ECO:0000313" key="3">
    <source>
        <dbReference type="EMBL" id="RZM85291.1"/>
    </source>
</evidence>